<feature type="compositionally biased region" description="Low complexity" evidence="2">
    <location>
        <begin position="193"/>
        <end position="203"/>
    </location>
</feature>
<keyword evidence="1" id="KW-0106">Calcium</keyword>
<dbReference type="Proteomes" id="UP000266841">
    <property type="component" value="Unassembled WGS sequence"/>
</dbReference>
<dbReference type="EMBL" id="AGNL01023669">
    <property type="protein sequence ID" value="EJK59087.1"/>
    <property type="molecule type" value="Genomic_DNA"/>
</dbReference>
<sequence>MSQYTNHEEEPETNTELGTGGAPRRRRRDVALEEAMWEQPCCWLNLHHISNLHHTLSLSHSASNESPKSQDPRELEFSRLDNSSHNPKRRSSANKNTEQLYYQSSKPRNKMITRKASLALVLAAASVQNTDGFTVGTSSTYRRPTAMRPLHETTDAESVSTGPIMDVPPAPTDADAEVMAASMLDSKRKSATAAAAAAARRAPQSPPAYKFKREAGDGKKKRGPKHTVGIVSPIVELGKAVLGEDDLNKLRAKIIGYHSDIIKSFVATSDSAVGNAVLRALFEIVDADNSGYLDKEEVATALSYLGFSWLGPKQVDKIFARADENGDNEISIDEFMEEAPKTLKVNLIKLAKKNGNDLGMLV</sequence>
<dbReference type="InterPro" id="IPR037497">
    <property type="entry name" value="PGR5"/>
</dbReference>
<evidence type="ECO:0000259" key="3">
    <source>
        <dbReference type="PROSITE" id="PS50222"/>
    </source>
</evidence>
<dbReference type="eggNOG" id="ENOG502S3P8">
    <property type="taxonomic scope" value="Eukaryota"/>
</dbReference>
<dbReference type="GO" id="GO:0009773">
    <property type="term" value="P:photosynthetic electron transport in photosystem I"/>
    <property type="evidence" value="ECO:0007669"/>
    <property type="project" value="InterPro"/>
</dbReference>
<dbReference type="Pfam" id="PF13499">
    <property type="entry name" value="EF-hand_7"/>
    <property type="match status" value="1"/>
</dbReference>
<gene>
    <name evidence="4" type="ORF">THAOC_20734</name>
</gene>
<dbReference type="OrthoDB" id="26525at2759"/>
<dbReference type="SUPFAM" id="SSF47473">
    <property type="entry name" value="EF-hand"/>
    <property type="match status" value="1"/>
</dbReference>
<feature type="compositionally biased region" description="Polar residues" evidence="2">
    <location>
        <begin position="93"/>
        <end position="106"/>
    </location>
</feature>
<dbReference type="InterPro" id="IPR018247">
    <property type="entry name" value="EF_Hand_1_Ca_BS"/>
</dbReference>
<feature type="compositionally biased region" description="Basic and acidic residues" evidence="2">
    <location>
        <begin position="68"/>
        <end position="79"/>
    </location>
</feature>
<dbReference type="SMART" id="SM00054">
    <property type="entry name" value="EFh"/>
    <property type="match status" value="2"/>
</dbReference>
<dbReference type="GO" id="GO:0009644">
    <property type="term" value="P:response to high light intensity"/>
    <property type="evidence" value="ECO:0007669"/>
    <property type="project" value="InterPro"/>
</dbReference>
<keyword evidence="5" id="KW-1185">Reference proteome</keyword>
<name>K0SKW3_THAOC</name>
<accession>K0SKW3</accession>
<evidence type="ECO:0000256" key="2">
    <source>
        <dbReference type="SAM" id="MobiDB-lite"/>
    </source>
</evidence>
<dbReference type="GO" id="GO:0005509">
    <property type="term" value="F:calcium ion binding"/>
    <property type="evidence" value="ECO:0007669"/>
    <property type="project" value="InterPro"/>
</dbReference>
<reference evidence="4 5" key="1">
    <citation type="journal article" date="2012" name="Genome Biol.">
        <title>Genome and low-iron response of an oceanic diatom adapted to chronic iron limitation.</title>
        <authorList>
            <person name="Lommer M."/>
            <person name="Specht M."/>
            <person name="Roy A.S."/>
            <person name="Kraemer L."/>
            <person name="Andreson R."/>
            <person name="Gutowska M.A."/>
            <person name="Wolf J."/>
            <person name="Bergner S.V."/>
            <person name="Schilhabel M.B."/>
            <person name="Klostermeier U.C."/>
            <person name="Beiko R.G."/>
            <person name="Rosenstiel P."/>
            <person name="Hippler M."/>
            <person name="Laroche J."/>
        </authorList>
    </citation>
    <scope>NUCLEOTIDE SEQUENCE [LARGE SCALE GENOMIC DNA]</scope>
    <source>
        <strain evidence="4 5">CCMP1005</strain>
    </source>
</reference>
<comment type="caution">
    <text evidence="4">The sequence shown here is derived from an EMBL/GenBank/DDBJ whole genome shotgun (WGS) entry which is preliminary data.</text>
</comment>
<evidence type="ECO:0000313" key="4">
    <source>
        <dbReference type="EMBL" id="EJK59087.1"/>
    </source>
</evidence>
<dbReference type="PROSITE" id="PS50222">
    <property type="entry name" value="EF_HAND_2"/>
    <property type="match status" value="2"/>
</dbReference>
<dbReference type="InterPro" id="IPR011992">
    <property type="entry name" value="EF-hand-dom_pair"/>
</dbReference>
<feature type="domain" description="EF-hand" evidence="3">
    <location>
        <begin position="310"/>
        <end position="345"/>
    </location>
</feature>
<protein>
    <recommendedName>
        <fullName evidence="3">EF-hand domain-containing protein</fullName>
    </recommendedName>
</protein>
<dbReference type="PROSITE" id="PS00018">
    <property type="entry name" value="EF_HAND_1"/>
    <property type="match status" value="2"/>
</dbReference>
<organism evidence="4 5">
    <name type="scientific">Thalassiosira oceanica</name>
    <name type="common">Marine diatom</name>
    <dbReference type="NCBI Taxonomy" id="159749"/>
    <lineage>
        <taxon>Eukaryota</taxon>
        <taxon>Sar</taxon>
        <taxon>Stramenopiles</taxon>
        <taxon>Ochrophyta</taxon>
        <taxon>Bacillariophyta</taxon>
        <taxon>Coscinodiscophyceae</taxon>
        <taxon>Thalassiosirophycidae</taxon>
        <taxon>Thalassiosirales</taxon>
        <taxon>Thalassiosiraceae</taxon>
        <taxon>Thalassiosira</taxon>
    </lineage>
</organism>
<dbReference type="PANTHER" id="PTHR35709:SF1">
    <property type="entry name" value="PROTEIN PROTON GRADIENT REGULATION 5, CHLOROPLASTIC"/>
    <property type="match status" value="1"/>
</dbReference>
<dbReference type="AlphaFoldDB" id="K0SKW3"/>
<dbReference type="PANTHER" id="PTHR35709">
    <property type="entry name" value="PROTEIN PROTON GRADIENT REGULATION 5, CHLOROPLASTIC"/>
    <property type="match status" value="1"/>
</dbReference>
<feature type="region of interest" description="Disordered" evidence="2">
    <location>
        <begin position="1"/>
        <end position="26"/>
    </location>
</feature>
<evidence type="ECO:0000256" key="1">
    <source>
        <dbReference type="ARBA" id="ARBA00022837"/>
    </source>
</evidence>
<evidence type="ECO:0000313" key="5">
    <source>
        <dbReference type="Proteomes" id="UP000266841"/>
    </source>
</evidence>
<feature type="region of interest" description="Disordered" evidence="2">
    <location>
        <begin position="60"/>
        <end position="108"/>
    </location>
</feature>
<proteinExistence type="predicted"/>
<dbReference type="Gene3D" id="1.10.238.10">
    <property type="entry name" value="EF-hand"/>
    <property type="match status" value="1"/>
</dbReference>
<dbReference type="CDD" id="cd00051">
    <property type="entry name" value="EFh"/>
    <property type="match status" value="1"/>
</dbReference>
<feature type="region of interest" description="Disordered" evidence="2">
    <location>
        <begin position="193"/>
        <end position="225"/>
    </location>
</feature>
<dbReference type="InterPro" id="IPR002048">
    <property type="entry name" value="EF_hand_dom"/>
</dbReference>
<feature type="domain" description="EF-hand" evidence="3">
    <location>
        <begin position="273"/>
        <end position="308"/>
    </location>
</feature>